<comment type="similarity">
    <text evidence="1">Belongs to the UPF0597 family.</text>
</comment>
<accession>A0ABS7KSU5</accession>
<proteinExistence type="inferred from homology"/>
<reference evidence="3 4" key="1">
    <citation type="journal article" date="2021" name="Cell Host Microbe">
        <title>in vivo commensal control of Clostridioides difficile virulence.</title>
        <authorList>
            <person name="Girinathan B.P."/>
            <person name="Dibenedetto N."/>
            <person name="Worley J.N."/>
            <person name="Peltier J."/>
            <person name="Arrieta-Ortiz M.L."/>
            <person name="Rupa Christinal Immanuel S."/>
            <person name="Lavin R."/>
            <person name="Delaney M.L."/>
            <person name="Cummins C."/>
            <person name="Hoffmann M."/>
            <person name="Luo Y."/>
            <person name="Gonzalez-Escalona N."/>
            <person name="Allard M."/>
            <person name="Onderdonk A.B."/>
            <person name="Gerber G.K."/>
            <person name="Sonenshein A.L."/>
            <person name="Baliga N."/>
            <person name="Dupuy B."/>
            <person name="Bry L."/>
        </authorList>
    </citation>
    <scope>NUCLEOTIDE SEQUENCE [LARGE SCALE GENOMIC DNA]</scope>
    <source>
        <strain evidence="3 4">DSM 599</strain>
    </source>
</reference>
<dbReference type="InterPro" id="IPR021144">
    <property type="entry name" value="UPF0597"/>
</dbReference>
<dbReference type="RefSeq" id="WP_221858229.1">
    <property type="nucleotide sequence ID" value="NZ_JAIKTU010000001.1"/>
</dbReference>
<evidence type="ECO:0000313" key="4">
    <source>
        <dbReference type="Proteomes" id="UP001299068"/>
    </source>
</evidence>
<dbReference type="PANTHER" id="PTHR30501">
    <property type="entry name" value="UPF0597 PROTEIN YHAM"/>
    <property type="match status" value="1"/>
</dbReference>
<evidence type="ECO:0000256" key="1">
    <source>
        <dbReference type="HAMAP-Rule" id="MF_01845"/>
    </source>
</evidence>
<evidence type="ECO:0000313" key="3">
    <source>
        <dbReference type="EMBL" id="MBY0753879.1"/>
    </source>
</evidence>
<name>A0ABS7KSU5_CLOSR</name>
<evidence type="ECO:0000259" key="2">
    <source>
        <dbReference type="Pfam" id="PF03313"/>
    </source>
</evidence>
<feature type="domain" description="Serine dehydratase-like alpha subunit" evidence="2">
    <location>
        <begin position="83"/>
        <end position="420"/>
    </location>
</feature>
<dbReference type="HAMAP" id="MF_01845">
    <property type="entry name" value="UPF0597"/>
    <property type="match status" value="1"/>
</dbReference>
<keyword evidence="4" id="KW-1185">Reference proteome</keyword>
<dbReference type="PIRSF" id="PIRSF006054">
    <property type="entry name" value="UCP006054"/>
    <property type="match status" value="1"/>
</dbReference>
<sequence length="425" mass="45258">MRREFLDILSKEIVPAEGCTEPIAVAYAASIAVENLGEELINMELLLSANIIKNALGVGIPGTGKVGIEIAAALGAVIKKSDKKLEILSDFSKEQLEEANKIVEDKIIKVFQKDTSEKLYIEVIAKGEHGISKVVIAKDHTNVVLIQKNEDVILDNQEDSLKKGSKDSSCASDLSIEEIYNFATNMPFEDIKFILEGANMNRRVSDEGLKGGYGLEVGSKIIEDKGFNLFTNNLANRVIAATAAASDARMDGCSMPIMTTAGSGNQGIACSMPVAETGKVLEKSDEDIARALIISNLMTIHIKEYIGRLSPLCGAGIAGATGACCGITYLLGGNLTNLKHAVNNMISDVIGMICDGAKSTCALKIATATNAAIQCATLAMNNISPSSKDGIIFEDAEDTIKNIEVLVKDGLNNADNTILNIMLRK</sequence>
<dbReference type="GO" id="GO:0003941">
    <property type="term" value="F:L-serine ammonia-lyase activity"/>
    <property type="evidence" value="ECO:0007669"/>
    <property type="project" value="UniProtKB-EC"/>
</dbReference>
<organism evidence="3 4">
    <name type="scientific">Clostridium sardiniense</name>
    <name type="common">Clostridium absonum</name>
    <dbReference type="NCBI Taxonomy" id="29369"/>
    <lineage>
        <taxon>Bacteria</taxon>
        <taxon>Bacillati</taxon>
        <taxon>Bacillota</taxon>
        <taxon>Clostridia</taxon>
        <taxon>Eubacteriales</taxon>
        <taxon>Clostridiaceae</taxon>
        <taxon>Clostridium</taxon>
    </lineage>
</organism>
<dbReference type="Proteomes" id="UP001299068">
    <property type="component" value="Unassembled WGS sequence"/>
</dbReference>
<keyword evidence="3" id="KW-0456">Lyase</keyword>
<comment type="caution">
    <text evidence="3">The sequence shown here is derived from an EMBL/GenBank/DDBJ whole genome shotgun (WGS) entry which is preliminary data.</text>
</comment>
<dbReference type="EMBL" id="JAIKTU010000001">
    <property type="protein sequence ID" value="MBY0753879.1"/>
    <property type="molecule type" value="Genomic_DNA"/>
</dbReference>
<dbReference type="Pfam" id="PF03313">
    <property type="entry name" value="SDH_alpha"/>
    <property type="match status" value="1"/>
</dbReference>
<gene>
    <name evidence="3" type="ORF">K5V21_00280</name>
</gene>
<protein>
    <recommendedName>
        <fullName evidence="1">UPF0597 protein K5V21_00280</fullName>
    </recommendedName>
</protein>
<dbReference type="PANTHER" id="PTHR30501:SF2">
    <property type="entry name" value="UPF0597 PROTEIN YHAM"/>
    <property type="match status" value="1"/>
</dbReference>
<dbReference type="InterPro" id="IPR005130">
    <property type="entry name" value="Ser_deHydtase-like_asu"/>
</dbReference>